<dbReference type="EMBL" id="CM004399">
    <property type="protein sequence ID" value="OAY32423.1"/>
    <property type="molecule type" value="Genomic_DNA"/>
</dbReference>
<dbReference type="PANTHER" id="PTHR31963:SF2">
    <property type="entry name" value="ZINC FINGER CONSTANS-LIKE PROTEIN (DUF3537)"/>
    <property type="match status" value="1"/>
</dbReference>
<feature type="transmembrane region" description="Helical" evidence="2">
    <location>
        <begin position="299"/>
        <end position="317"/>
    </location>
</feature>
<dbReference type="STRING" id="3983.A0A2C9UN08"/>
<dbReference type="GO" id="GO:0004175">
    <property type="term" value="F:endopeptidase activity"/>
    <property type="evidence" value="ECO:0007669"/>
    <property type="project" value="UniProtKB-ARBA"/>
</dbReference>
<keyword evidence="2" id="KW-0812">Transmembrane</keyword>
<dbReference type="Proteomes" id="UP000091857">
    <property type="component" value="Chromosome 13"/>
</dbReference>
<evidence type="ECO:0000256" key="1">
    <source>
        <dbReference type="SAM" id="MobiDB-lite"/>
    </source>
</evidence>
<dbReference type="Gramene" id="Manes.13G016400.1.v8.1">
    <property type="protein sequence ID" value="Manes.13G016400.1.v8.1.CDS"/>
    <property type="gene ID" value="Manes.13G016400.v8.1"/>
</dbReference>
<dbReference type="OrthoDB" id="1897957at2759"/>
<organism evidence="3 4">
    <name type="scientific">Manihot esculenta</name>
    <name type="common">Cassava</name>
    <name type="synonym">Jatropha manihot</name>
    <dbReference type="NCBI Taxonomy" id="3983"/>
    <lineage>
        <taxon>Eukaryota</taxon>
        <taxon>Viridiplantae</taxon>
        <taxon>Streptophyta</taxon>
        <taxon>Embryophyta</taxon>
        <taxon>Tracheophyta</taxon>
        <taxon>Spermatophyta</taxon>
        <taxon>Magnoliopsida</taxon>
        <taxon>eudicotyledons</taxon>
        <taxon>Gunneridae</taxon>
        <taxon>Pentapetalae</taxon>
        <taxon>rosids</taxon>
        <taxon>fabids</taxon>
        <taxon>Malpighiales</taxon>
        <taxon>Euphorbiaceae</taxon>
        <taxon>Crotonoideae</taxon>
        <taxon>Manihoteae</taxon>
        <taxon>Manihot</taxon>
    </lineage>
</organism>
<feature type="transmembrane region" description="Helical" evidence="2">
    <location>
        <begin position="425"/>
        <end position="446"/>
    </location>
</feature>
<evidence type="ECO:0000313" key="4">
    <source>
        <dbReference type="Proteomes" id="UP000091857"/>
    </source>
</evidence>
<feature type="transmembrane region" description="Helical" evidence="2">
    <location>
        <begin position="106"/>
        <end position="125"/>
    </location>
</feature>
<feature type="transmembrane region" description="Helical" evidence="2">
    <location>
        <begin position="64"/>
        <end position="86"/>
    </location>
</feature>
<feature type="region of interest" description="Disordered" evidence="1">
    <location>
        <begin position="1"/>
        <end position="40"/>
    </location>
</feature>
<evidence type="ECO:0000256" key="2">
    <source>
        <dbReference type="SAM" id="Phobius"/>
    </source>
</evidence>
<reference evidence="4" key="1">
    <citation type="journal article" date="2016" name="Nat. Biotechnol.">
        <title>Sequencing wild and cultivated cassava and related species reveals extensive interspecific hybridization and genetic diversity.</title>
        <authorList>
            <person name="Bredeson J.V."/>
            <person name="Lyons J.B."/>
            <person name="Prochnik S.E."/>
            <person name="Wu G.A."/>
            <person name="Ha C.M."/>
            <person name="Edsinger-Gonzales E."/>
            <person name="Grimwood J."/>
            <person name="Schmutz J."/>
            <person name="Rabbi I.Y."/>
            <person name="Egesi C."/>
            <person name="Nauluvula P."/>
            <person name="Lebot V."/>
            <person name="Ndunguru J."/>
            <person name="Mkamilo G."/>
            <person name="Bart R.S."/>
            <person name="Setter T.L."/>
            <person name="Gleadow R.M."/>
            <person name="Kulakow P."/>
            <person name="Ferguson M.E."/>
            <person name="Rounsley S."/>
            <person name="Rokhsar D.S."/>
        </authorList>
    </citation>
    <scope>NUCLEOTIDE SEQUENCE [LARGE SCALE GENOMIC DNA]</scope>
    <source>
        <strain evidence="4">cv. AM560-2</strain>
    </source>
</reference>
<name>A0A2C9UN08_MANES</name>
<dbReference type="OMA" id="HRAQGIG"/>
<keyword evidence="2" id="KW-0472">Membrane</keyword>
<gene>
    <name evidence="3" type="ORF">MANES_13G016400v8</name>
</gene>
<feature type="transmembrane region" description="Helical" evidence="2">
    <location>
        <begin position="159"/>
        <end position="176"/>
    </location>
</feature>
<dbReference type="Pfam" id="PF12056">
    <property type="entry name" value="DUF3537"/>
    <property type="match status" value="1"/>
</dbReference>
<accession>A0A2C9UN08</accession>
<dbReference type="InterPro" id="IPR021924">
    <property type="entry name" value="DUF3537"/>
</dbReference>
<proteinExistence type="predicted"/>
<dbReference type="AlphaFoldDB" id="A0A2C9UN08"/>
<dbReference type="GO" id="GO:0080120">
    <property type="term" value="P:CAAX-box protein maturation"/>
    <property type="evidence" value="ECO:0007669"/>
    <property type="project" value="UniProtKB-ARBA"/>
</dbReference>
<sequence>MADTHLQIDQESLPPSQTPLLPPTHNNNKSHHRSRRQDQGTDLDQALKGLETFLTFLGFNQSSALSFVLSWTAFIVIGVLLPVVILELSKCGDCKKYQIKDFELDIVASQACLAAVSLACISHSLRKYGIRKFLFVERCAGHGMARFSHKYVQQIKDSLRLLVLWSLPCFILKVVREVIRVLYVQHESWWLSAAILFGLILSWVYVSTVSLSASILFHLVCNLQVIHFDDYAKLLERESDVLVFIEEHIHLRYHLSKISHRFRIFLLLEFCAVTASQFVTLFQTTGYSGIITVINGGDFAVSSIVQVVGIILCLHAATKISHRAQGIASVVSRWHAMATCASIDSSHQLRVSSSMGNLEAANSLNSLHFSYSESDLESLDYIAMPTNTQLASHMASYHKRLAFVLYLQNNPGGITIFGWTVDRALINTIFFIELSLVTFVLGKTIVFTTK</sequence>
<keyword evidence="4" id="KW-1185">Reference proteome</keyword>
<feature type="transmembrane region" description="Helical" evidence="2">
    <location>
        <begin position="401"/>
        <end position="419"/>
    </location>
</feature>
<feature type="transmembrane region" description="Helical" evidence="2">
    <location>
        <begin position="262"/>
        <end position="279"/>
    </location>
</feature>
<comment type="caution">
    <text evidence="3">The sequence shown here is derived from an EMBL/GenBank/DDBJ whole genome shotgun (WGS) entry which is preliminary data.</text>
</comment>
<protein>
    <submittedName>
        <fullName evidence="3">Uncharacterized protein</fullName>
    </submittedName>
</protein>
<keyword evidence="2" id="KW-1133">Transmembrane helix</keyword>
<evidence type="ECO:0000313" key="3">
    <source>
        <dbReference type="EMBL" id="OAY32423.1"/>
    </source>
</evidence>
<dbReference type="PANTHER" id="PTHR31963">
    <property type="entry name" value="RAS GUANINE NUCLEOTIDE EXCHANGE FACTOR K"/>
    <property type="match status" value="1"/>
</dbReference>